<sequence>MINIIGLAYLAPRIASHKIAKVSKTTMATQEVEKKSQDTVLEEFHQLAGKLRKDEEGAHLQVLLIIVEDMGRMLHPSCMAPLFRWKENGTFTKGRRKKQNFFFFKYGRASIMRWTPVPSPIFIKFFYYILFMDGRPLNGDARLLYMDARPYNMDGRPCE</sequence>
<protein>
    <submittedName>
        <fullName evidence="1">Uncharacterized protein</fullName>
    </submittedName>
</protein>
<organism evidence="1 2">
    <name type="scientific">Pistacia integerrima</name>
    <dbReference type="NCBI Taxonomy" id="434235"/>
    <lineage>
        <taxon>Eukaryota</taxon>
        <taxon>Viridiplantae</taxon>
        <taxon>Streptophyta</taxon>
        <taxon>Embryophyta</taxon>
        <taxon>Tracheophyta</taxon>
        <taxon>Spermatophyta</taxon>
        <taxon>Magnoliopsida</taxon>
        <taxon>eudicotyledons</taxon>
        <taxon>Gunneridae</taxon>
        <taxon>Pentapetalae</taxon>
        <taxon>rosids</taxon>
        <taxon>malvids</taxon>
        <taxon>Sapindales</taxon>
        <taxon>Anacardiaceae</taxon>
        <taxon>Pistacia</taxon>
    </lineage>
</organism>
<dbReference type="Proteomes" id="UP001163603">
    <property type="component" value="Chromosome 6"/>
</dbReference>
<proteinExistence type="predicted"/>
<accession>A0ACC0YGQ3</accession>
<keyword evidence="2" id="KW-1185">Reference proteome</keyword>
<comment type="caution">
    <text evidence="1">The sequence shown here is derived from an EMBL/GenBank/DDBJ whole genome shotgun (WGS) entry which is preliminary data.</text>
</comment>
<dbReference type="EMBL" id="CM047741">
    <property type="protein sequence ID" value="KAJ0037453.1"/>
    <property type="molecule type" value="Genomic_DNA"/>
</dbReference>
<evidence type="ECO:0000313" key="1">
    <source>
        <dbReference type="EMBL" id="KAJ0037453.1"/>
    </source>
</evidence>
<evidence type="ECO:0000313" key="2">
    <source>
        <dbReference type="Proteomes" id="UP001163603"/>
    </source>
</evidence>
<reference evidence="2" key="1">
    <citation type="journal article" date="2023" name="G3 (Bethesda)">
        <title>Genome assembly and association tests identify interacting loci associated with vigor, precocity, and sex in interspecific pistachio rootstocks.</title>
        <authorList>
            <person name="Palmer W."/>
            <person name="Jacygrad E."/>
            <person name="Sagayaradj S."/>
            <person name="Cavanaugh K."/>
            <person name="Han R."/>
            <person name="Bertier L."/>
            <person name="Beede B."/>
            <person name="Kafkas S."/>
            <person name="Golino D."/>
            <person name="Preece J."/>
            <person name="Michelmore R."/>
        </authorList>
    </citation>
    <scope>NUCLEOTIDE SEQUENCE [LARGE SCALE GENOMIC DNA]</scope>
</reference>
<gene>
    <name evidence="1" type="ORF">Pint_23094</name>
</gene>
<name>A0ACC0YGQ3_9ROSI</name>